<dbReference type="PANTHER" id="PTHR11403:SF7">
    <property type="entry name" value="CYTOCHROME C OXIDASE SUBUNIT 3"/>
    <property type="match status" value="1"/>
</dbReference>
<feature type="transmembrane region" description="Helical" evidence="9">
    <location>
        <begin position="206"/>
        <end position="228"/>
    </location>
</feature>
<evidence type="ECO:0000256" key="6">
    <source>
        <dbReference type="ARBA" id="ARBA00022989"/>
    </source>
</evidence>
<evidence type="ECO:0000313" key="11">
    <source>
        <dbReference type="EMBL" id="SVA06537.1"/>
    </source>
</evidence>
<dbReference type="EC" id="7.1.1.9" evidence="3"/>
<sequence length="268" mass="29713">MSASEVENIVSEYVEKAGEGEVHSSLAPIMLALSVTLCLGGLLIWPLAVLGIPLLVLSISNWMREEVDLWPYRSTRSSAGDWGDATWAMVWIIITECIIFASFFAYWFWARWHTLSWESAVGGSWPATGVEHDIALVGLNTVLLLSSGVLAHYSAGFHSEGRLQEAGKSLYAAIALGLAFLAIQMYEYSNAGFLWGDHPYGTAFFSLTGLHGLHVLVGLLVFIVVAVLMRNGYMSTDRHDGYRAVTMYWHFVDAVWIVLFLVVYLEVI</sequence>
<dbReference type="InterPro" id="IPR000298">
    <property type="entry name" value="Cyt_c_oxidase-like_su3"/>
</dbReference>
<dbReference type="PROSITE" id="PS50253">
    <property type="entry name" value="COX3"/>
    <property type="match status" value="1"/>
</dbReference>
<evidence type="ECO:0000256" key="4">
    <source>
        <dbReference type="ARBA" id="ARBA00022692"/>
    </source>
</evidence>
<dbReference type="Pfam" id="PF00510">
    <property type="entry name" value="COX3"/>
    <property type="match status" value="1"/>
</dbReference>
<gene>
    <name evidence="11" type="ORF">METZ01_LOCUS59391</name>
</gene>
<dbReference type="Gene3D" id="1.20.120.80">
    <property type="entry name" value="Cytochrome c oxidase, subunit III, four-helix bundle"/>
    <property type="match status" value="1"/>
</dbReference>
<feature type="transmembrane region" description="Helical" evidence="9">
    <location>
        <begin position="86"/>
        <end position="109"/>
    </location>
</feature>
<keyword evidence="7 9" id="KW-0472">Membrane</keyword>
<evidence type="ECO:0000256" key="2">
    <source>
        <dbReference type="ARBA" id="ARBA00010581"/>
    </source>
</evidence>
<dbReference type="GO" id="GO:0004129">
    <property type="term" value="F:cytochrome-c oxidase activity"/>
    <property type="evidence" value="ECO:0007669"/>
    <property type="project" value="UniProtKB-EC"/>
</dbReference>
<accession>A0A381SVU8</accession>
<dbReference type="GO" id="GO:0016020">
    <property type="term" value="C:membrane"/>
    <property type="evidence" value="ECO:0007669"/>
    <property type="project" value="UniProtKB-SubCell"/>
</dbReference>
<evidence type="ECO:0000259" key="10">
    <source>
        <dbReference type="PROSITE" id="PS50253"/>
    </source>
</evidence>
<protein>
    <recommendedName>
        <fullName evidence="3">cytochrome-c oxidase</fullName>
        <ecNumber evidence="3">7.1.1.9</ecNumber>
    </recommendedName>
    <alternativeName>
        <fullName evidence="8">Cytochrome c oxidase polypeptide III</fullName>
    </alternativeName>
</protein>
<feature type="transmembrane region" description="Helical" evidence="9">
    <location>
        <begin position="29"/>
        <end position="57"/>
    </location>
</feature>
<dbReference type="EMBL" id="UINC01003463">
    <property type="protein sequence ID" value="SVA06537.1"/>
    <property type="molecule type" value="Genomic_DNA"/>
</dbReference>
<dbReference type="InterPro" id="IPR035973">
    <property type="entry name" value="Cyt_c_oxidase_su3-like_sf"/>
</dbReference>
<comment type="subcellular location">
    <subcellularLocation>
        <location evidence="1">Membrane</location>
        <topology evidence="1">Multi-pass membrane protein</topology>
    </subcellularLocation>
</comment>
<dbReference type="CDD" id="cd00386">
    <property type="entry name" value="Heme_Cu_Oxidase_III_like"/>
    <property type="match status" value="1"/>
</dbReference>
<keyword evidence="6 9" id="KW-1133">Transmembrane helix</keyword>
<evidence type="ECO:0000256" key="3">
    <source>
        <dbReference type="ARBA" id="ARBA00012949"/>
    </source>
</evidence>
<dbReference type="SUPFAM" id="SSF81452">
    <property type="entry name" value="Cytochrome c oxidase subunit III-like"/>
    <property type="match status" value="1"/>
</dbReference>
<keyword evidence="4 9" id="KW-0812">Transmembrane</keyword>
<feature type="transmembrane region" description="Helical" evidence="9">
    <location>
        <begin position="169"/>
        <end position="186"/>
    </location>
</feature>
<comment type="similarity">
    <text evidence="2">Belongs to the cytochrome c oxidase subunit 3 family.</text>
</comment>
<dbReference type="GO" id="GO:0019646">
    <property type="term" value="P:aerobic electron transport chain"/>
    <property type="evidence" value="ECO:0007669"/>
    <property type="project" value="InterPro"/>
</dbReference>
<evidence type="ECO:0000256" key="7">
    <source>
        <dbReference type="ARBA" id="ARBA00023136"/>
    </source>
</evidence>
<evidence type="ECO:0000256" key="8">
    <source>
        <dbReference type="ARBA" id="ARBA00031625"/>
    </source>
</evidence>
<evidence type="ECO:0000256" key="9">
    <source>
        <dbReference type="SAM" id="Phobius"/>
    </source>
</evidence>
<organism evidence="11">
    <name type="scientific">marine metagenome</name>
    <dbReference type="NCBI Taxonomy" id="408172"/>
    <lineage>
        <taxon>unclassified sequences</taxon>
        <taxon>metagenomes</taxon>
        <taxon>ecological metagenomes</taxon>
    </lineage>
</organism>
<dbReference type="AlphaFoldDB" id="A0A381SVU8"/>
<proteinExistence type="inferred from homology"/>
<feature type="transmembrane region" description="Helical" evidence="9">
    <location>
        <begin position="134"/>
        <end position="157"/>
    </location>
</feature>
<reference evidence="11" key="1">
    <citation type="submission" date="2018-05" db="EMBL/GenBank/DDBJ databases">
        <authorList>
            <person name="Lanie J.A."/>
            <person name="Ng W.-L."/>
            <person name="Kazmierczak K.M."/>
            <person name="Andrzejewski T.M."/>
            <person name="Davidsen T.M."/>
            <person name="Wayne K.J."/>
            <person name="Tettelin H."/>
            <person name="Glass J.I."/>
            <person name="Rusch D."/>
            <person name="Podicherti R."/>
            <person name="Tsui H.-C.T."/>
            <person name="Winkler M.E."/>
        </authorList>
    </citation>
    <scope>NUCLEOTIDE SEQUENCE</scope>
</reference>
<dbReference type="InterPro" id="IPR013833">
    <property type="entry name" value="Cyt_c_oxidase_su3_a-hlx"/>
</dbReference>
<evidence type="ECO:0000256" key="5">
    <source>
        <dbReference type="ARBA" id="ARBA00022967"/>
    </source>
</evidence>
<dbReference type="InterPro" id="IPR024791">
    <property type="entry name" value="Cyt_c/ubiquinol_Oxase_su3"/>
</dbReference>
<name>A0A381SVU8_9ZZZZ</name>
<dbReference type="PANTHER" id="PTHR11403">
    <property type="entry name" value="CYTOCHROME C OXIDASE SUBUNIT III"/>
    <property type="match status" value="1"/>
</dbReference>
<keyword evidence="5" id="KW-1278">Translocase</keyword>
<evidence type="ECO:0000256" key="1">
    <source>
        <dbReference type="ARBA" id="ARBA00004141"/>
    </source>
</evidence>
<feature type="transmembrane region" description="Helical" evidence="9">
    <location>
        <begin position="248"/>
        <end position="265"/>
    </location>
</feature>
<feature type="domain" description="Heme-copper oxidase subunit III family profile" evidence="10">
    <location>
        <begin position="15"/>
        <end position="268"/>
    </location>
</feature>